<dbReference type="PRINTS" id="PR00783">
    <property type="entry name" value="MINTRINSICP"/>
</dbReference>
<feature type="transmembrane region" description="Helical" evidence="8">
    <location>
        <begin position="160"/>
        <end position="184"/>
    </location>
</feature>
<evidence type="ECO:0000256" key="6">
    <source>
        <dbReference type="ARBA" id="ARBA00023136"/>
    </source>
</evidence>
<dbReference type="Proteomes" id="UP000325187">
    <property type="component" value="Unassembled WGS sequence"/>
</dbReference>
<organism evidence="9 10">
    <name type="scientific">Iodidimonas gelatinilytica</name>
    <dbReference type="NCBI Taxonomy" id="1236966"/>
    <lineage>
        <taxon>Bacteria</taxon>
        <taxon>Pseudomonadati</taxon>
        <taxon>Pseudomonadota</taxon>
        <taxon>Alphaproteobacteria</taxon>
        <taxon>Iodidimonadales</taxon>
        <taxon>Iodidimonadaceae</taxon>
        <taxon>Iodidimonas</taxon>
    </lineage>
</organism>
<evidence type="ECO:0000256" key="7">
    <source>
        <dbReference type="RuleBase" id="RU000477"/>
    </source>
</evidence>
<dbReference type="Pfam" id="PF00230">
    <property type="entry name" value="MIP"/>
    <property type="match status" value="1"/>
</dbReference>
<keyword evidence="5 8" id="KW-1133">Transmembrane helix</keyword>
<dbReference type="NCBIfam" id="TIGR00861">
    <property type="entry name" value="MIP"/>
    <property type="match status" value="1"/>
</dbReference>
<evidence type="ECO:0000256" key="3">
    <source>
        <dbReference type="ARBA" id="ARBA00022448"/>
    </source>
</evidence>
<evidence type="ECO:0000313" key="10">
    <source>
        <dbReference type="Proteomes" id="UP000325187"/>
    </source>
</evidence>
<evidence type="ECO:0000256" key="5">
    <source>
        <dbReference type="ARBA" id="ARBA00022989"/>
    </source>
</evidence>
<dbReference type="InterPro" id="IPR000425">
    <property type="entry name" value="MIP"/>
</dbReference>
<name>A0A5A7N2R2_9PROT</name>
<evidence type="ECO:0000313" key="9">
    <source>
        <dbReference type="EMBL" id="GER01984.1"/>
    </source>
</evidence>
<dbReference type="SUPFAM" id="SSF81338">
    <property type="entry name" value="Aquaporin-like"/>
    <property type="match status" value="1"/>
</dbReference>
<evidence type="ECO:0000256" key="1">
    <source>
        <dbReference type="ARBA" id="ARBA00004141"/>
    </source>
</evidence>
<dbReference type="Gene3D" id="1.20.1080.10">
    <property type="entry name" value="Glycerol uptake facilitator protein"/>
    <property type="match status" value="1"/>
</dbReference>
<comment type="caution">
    <text evidence="9">The sequence shown here is derived from an EMBL/GenBank/DDBJ whole genome shotgun (WGS) entry which is preliminary data.</text>
</comment>
<dbReference type="GO" id="GO:0005886">
    <property type="term" value="C:plasma membrane"/>
    <property type="evidence" value="ECO:0007669"/>
    <property type="project" value="TreeGrafter"/>
</dbReference>
<feature type="transmembrane region" description="Helical" evidence="8">
    <location>
        <begin position="212"/>
        <end position="233"/>
    </location>
</feature>
<dbReference type="PRINTS" id="PR02019">
    <property type="entry name" value="AQUAPORIN7"/>
</dbReference>
<evidence type="ECO:0000256" key="8">
    <source>
        <dbReference type="SAM" id="Phobius"/>
    </source>
</evidence>
<reference evidence="9 10" key="1">
    <citation type="submission" date="2019-09" db="EMBL/GenBank/DDBJ databases">
        <title>NBRP : Genome information of microbial organism related human and environment.</title>
        <authorList>
            <person name="Hattori M."/>
            <person name="Oshima K."/>
            <person name="Inaba H."/>
            <person name="Suda W."/>
            <person name="Sakamoto M."/>
            <person name="Iino T."/>
            <person name="Kitahara M."/>
            <person name="Oshida Y."/>
            <person name="Iida T."/>
            <person name="Kudo T."/>
            <person name="Itoh T."/>
            <person name="Ohkuma M."/>
        </authorList>
    </citation>
    <scope>NUCLEOTIDE SEQUENCE [LARGE SCALE GENOMIC DNA]</scope>
    <source>
        <strain evidence="9 10">Mie-1</strain>
    </source>
</reference>
<evidence type="ECO:0000256" key="2">
    <source>
        <dbReference type="ARBA" id="ARBA00006175"/>
    </source>
</evidence>
<evidence type="ECO:0000256" key="4">
    <source>
        <dbReference type="ARBA" id="ARBA00022692"/>
    </source>
</evidence>
<feature type="transmembrane region" description="Helical" evidence="8">
    <location>
        <begin position="34"/>
        <end position="55"/>
    </location>
</feature>
<feature type="transmembrane region" description="Helical" evidence="8">
    <location>
        <begin position="84"/>
        <end position="104"/>
    </location>
</feature>
<dbReference type="RefSeq" id="WP_150002766.1">
    <property type="nucleotide sequence ID" value="NZ_BKCM01000015.1"/>
</dbReference>
<comment type="similarity">
    <text evidence="2 7">Belongs to the MIP/aquaporin (TC 1.A.8) family.</text>
</comment>
<dbReference type="InterPro" id="IPR022357">
    <property type="entry name" value="MIP_CS"/>
</dbReference>
<dbReference type="PANTHER" id="PTHR43829:SF9">
    <property type="entry name" value="AQUAPORIN-9"/>
    <property type="match status" value="1"/>
</dbReference>
<keyword evidence="10" id="KW-1185">Reference proteome</keyword>
<dbReference type="EMBL" id="BKCM01000015">
    <property type="protein sequence ID" value="GER01984.1"/>
    <property type="molecule type" value="Genomic_DNA"/>
</dbReference>
<dbReference type="InterPro" id="IPR023271">
    <property type="entry name" value="Aquaporin-like"/>
</dbReference>
<gene>
    <name evidence="9" type="primary">glpF</name>
    <name evidence="9" type="ORF">JCM17845_26070</name>
</gene>
<keyword evidence="4 7" id="KW-0812">Transmembrane</keyword>
<dbReference type="PANTHER" id="PTHR43829">
    <property type="entry name" value="AQUAPORIN OR AQUAGLYCEROPORIN RELATED"/>
    <property type="match status" value="1"/>
</dbReference>
<dbReference type="InterPro" id="IPR050363">
    <property type="entry name" value="MIP/Aquaporin"/>
</dbReference>
<dbReference type="GO" id="GO:0015254">
    <property type="term" value="F:glycerol channel activity"/>
    <property type="evidence" value="ECO:0007669"/>
    <property type="project" value="TreeGrafter"/>
</dbReference>
<dbReference type="AlphaFoldDB" id="A0A5A7N2R2"/>
<keyword evidence="6 8" id="KW-0472">Membrane</keyword>
<protein>
    <submittedName>
        <fullName evidence="9">Glycerol uptake facilitator protein</fullName>
    </submittedName>
</protein>
<comment type="subcellular location">
    <subcellularLocation>
        <location evidence="1">Membrane</location>
        <topology evidence="1">Multi-pass membrane protein</topology>
    </subcellularLocation>
</comment>
<dbReference type="PROSITE" id="PS00221">
    <property type="entry name" value="MIP"/>
    <property type="match status" value="1"/>
</dbReference>
<sequence>MTPFLGEVIGTMVLILFGGGVVGGVVLRQSKAEGAGWIVITAGWGMGVAVAVYMVGGISGAHINPAVTLGLAIADAFPWADVPLYIAGQFLGAFIGAVLVWLHYYPHWEKTPDPAVKRAVFATDPAIAHGPANLFSEVLGSFILVLGVLAIGANQFTEGMFPLVVGLLVFAIGLSMGGTTGYAINPARDLGPRIAHALLPIAGKGPSGWRYAWVPVAGPCIGGLLGGVFYRAVF</sequence>
<accession>A0A5A7N2R2</accession>
<proteinExistence type="inferred from homology"/>
<feature type="transmembrane region" description="Helical" evidence="8">
    <location>
        <begin position="6"/>
        <end position="27"/>
    </location>
</feature>
<feature type="transmembrane region" description="Helical" evidence="8">
    <location>
        <begin position="134"/>
        <end position="153"/>
    </location>
</feature>
<keyword evidence="3 7" id="KW-0813">Transport</keyword>